<dbReference type="InterPro" id="IPR011004">
    <property type="entry name" value="Trimer_LpxA-like_sf"/>
</dbReference>
<dbReference type="SUPFAM" id="SSF51161">
    <property type="entry name" value="Trimeric LpxA-like enzymes"/>
    <property type="match status" value="1"/>
</dbReference>
<gene>
    <name evidence="1" type="ORF">ICJ83_03635</name>
</gene>
<dbReference type="Pfam" id="PF00132">
    <property type="entry name" value="Hexapep"/>
    <property type="match status" value="1"/>
</dbReference>
<reference evidence="1 2" key="1">
    <citation type="submission" date="2020-09" db="EMBL/GenBank/DDBJ databases">
        <title>TT11 complete genome.</title>
        <authorList>
            <person name="Wu Z."/>
        </authorList>
    </citation>
    <scope>NUCLEOTIDE SEQUENCE [LARGE SCALE GENOMIC DNA]</scope>
    <source>
        <strain evidence="1 2">TT11</strain>
    </source>
</reference>
<name>A0A8J6PYP7_9FLAO</name>
<proteinExistence type="predicted"/>
<dbReference type="RefSeq" id="WP_188228982.1">
    <property type="nucleotide sequence ID" value="NZ_JACVXB010000001.1"/>
</dbReference>
<keyword evidence="2" id="KW-1185">Reference proteome</keyword>
<evidence type="ECO:0000313" key="2">
    <source>
        <dbReference type="Proteomes" id="UP000600588"/>
    </source>
</evidence>
<evidence type="ECO:0000313" key="1">
    <source>
        <dbReference type="EMBL" id="MBD0831217.1"/>
    </source>
</evidence>
<comment type="caution">
    <text evidence="1">The sequence shown here is derived from an EMBL/GenBank/DDBJ whole genome shotgun (WGS) entry which is preliminary data.</text>
</comment>
<evidence type="ECO:0008006" key="3">
    <source>
        <dbReference type="Google" id="ProtNLM"/>
    </source>
</evidence>
<dbReference type="PANTHER" id="PTHR23416:SF78">
    <property type="entry name" value="LIPOPOLYSACCHARIDE BIOSYNTHESIS O-ACETYL TRANSFERASE WBBJ-RELATED"/>
    <property type="match status" value="1"/>
</dbReference>
<dbReference type="PANTHER" id="PTHR23416">
    <property type="entry name" value="SIALIC ACID SYNTHASE-RELATED"/>
    <property type="match status" value="1"/>
</dbReference>
<dbReference type="CDD" id="cd04647">
    <property type="entry name" value="LbH_MAT_like"/>
    <property type="match status" value="1"/>
</dbReference>
<dbReference type="Gene3D" id="2.160.10.10">
    <property type="entry name" value="Hexapeptide repeat proteins"/>
    <property type="match status" value="1"/>
</dbReference>
<accession>A0A8J6PYP7</accession>
<dbReference type="InterPro" id="IPR051159">
    <property type="entry name" value="Hexapeptide_acetyltransf"/>
</dbReference>
<organism evidence="1 2">
    <name type="scientific">Aestuariibaculum sediminum</name>
    <dbReference type="NCBI Taxonomy" id="2770637"/>
    <lineage>
        <taxon>Bacteria</taxon>
        <taxon>Pseudomonadati</taxon>
        <taxon>Bacteroidota</taxon>
        <taxon>Flavobacteriia</taxon>
        <taxon>Flavobacteriales</taxon>
        <taxon>Flavobacteriaceae</taxon>
    </lineage>
</organism>
<protein>
    <recommendedName>
        <fullName evidence="3">Acyltransferase</fullName>
    </recommendedName>
</protein>
<dbReference type="AlphaFoldDB" id="A0A8J6PYP7"/>
<dbReference type="EMBL" id="JACVXB010000001">
    <property type="protein sequence ID" value="MBD0831217.1"/>
    <property type="molecule type" value="Genomic_DNA"/>
</dbReference>
<sequence length="215" mass="24435">MNNKNLLRFISKYKEFNFCLILLNFFYYKIFHQKKILVNKNVVIKGVKNLYSNDFLEIGLNNNGFTRKGEYTFLNLSGKLKFKGKYSIGRGCKIDVGKGAEVQIGSNGYINSNSKLIITNKLTIGDNCIISWDCQFLDNDFHEIRYLGKKVDVNNEIFIGNNVWIGCGVKIYKGTYIPDGCVIASDSVVKGIFKEEKCLIGGYPAKVLKSNVEWC</sequence>
<dbReference type="InterPro" id="IPR001451">
    <property type="entry name" value="Hexapep"/>
</dbReference>
<dbReference type="Proteomes" id="UP000600588">
    <property type="component" value="Unassembled WGS sequence"/>
</dbReference>